<sequence length="117" mass="13291">MTSVCPSPSPYTTKRNLSHTQQREEFLIEQYTQVLEALEDQYSRISNLLLDVEKESFEGKVLGELLDSIKEAMRRNDRDVTEGRRELWRAYWEEEAGEGAGLEGREHAGEGGGGQEA</sequence>
<evidence type="ECO:0000313" key="3">
    <source>
        <dbReference type="EMBL" id="KAL2074565.1"/>
    </source>
</evidence>
<keyword evidence="1" id="KW-0175">Coiled coil</keyword>
<feature type="region of interest" description="Disordered" evidence="2">
    <location>
        <begin position="98"/>
        <end position="117"/>
    </location>
</feature>
<proteinExistence type="predicted"/>
<reference evidence="3 4" key="1">
    <citation type="journal article" date="2024" name="Commun. Biol.">
        <title>Comparative genomic analysis of thermophilic fungi reveals convergent evolutionary adaptations and gene losses.</title>
        <authorList>
            <person name="Steindorff A.S."/>
            <person name="Aguilar-Pontes M.V."/>
            <person name="Robinson A.J."/>
            <person name="Andreopoulos B."/>
            <person name="LaButti K."/>
            <person name="Kuo A."/>
            <person name="Mondo S."/>
            <person name="Riley R."/>
            <person name="Otillar R."/>
            <person name="Haridas S."/>
            <person name="Lipzen A."/>
            <person name="Grimwood J."/>
            <person name="Schmutz J."/>
            <person name="Clum A."/>
            <person name="Reid I.D."/>
            <person name="Moisan M.C."/>
            <person name="Butler G."/>
            <person name="Nguyen T.T.M."/>
            <person name="Dewar K."/>
            <person name="Conant G."/>
            <person name="Drula E."/>
            <person name="Henrissat B."/>
            <person name="Hansel C."/>
            <person name="Singer S."/>
            <person name="Hutchinson M.I."/>
            <person name="de Vries R.P."/>
            <person name="Natvig D.O."/>
            <person name="Powell A.J."/>
            <person name="Tsang A."/>
            <person name="Grigoriev I.V."/>
        </authorList>
    </citation>
    <scope>NUCLEOTIDE SEQUENCE [LARGE SCALE GENOMIC DNA]</scope>
    <source>
        <strain evidence="3 4">CBS 494.80</strain>
    </source>
</reference>
<evidence type="ECO:0000313" key="4">
    <source>
        <dbReference type="Proteomes" id="UP001595075"/>
    </source>
</evidence>
<protein>
    <submittedName>
        <fullName evidence="3">Uncharacterized protein</fullName>
    </submittedName>
</protein>
<feature type="region of interest" description="Disordered" evidence="2">
    <location>
        <begin position="1"/>
        <end position="20"/>
    </location>
</feature>
<dbReference type="EMBL" id="JAZHXI010000002">
    <property type="protein sequence ID" value="KAL2074565.1"/>
    <property type="molecule type" value="Genomic_DNA"/>
</dbReference>
<comment type="caution">
    <text evidence="3">The sequence shown here is derived from an EMBL/GenBank/DDBJ whole genome shotgun (WGS) entry which is preliminary data.</text>
</comment>
<dbReference type="Proteomes" id="UP001595075">
    <property type="component" value="Unassembled WGS sequence"/>
</dbReference>
<evidence type="ECO:0000256" key="2">
    <source>
        <dbReference type="SAM" id="MobiDB-lite"/>
    </source>
</evidence>
<gene>
    <name evidence="3" type="ORF">VTL71DRAFT_8343</name>
</gene>
<accession>A0ABR4CXE4</accession>
<evidence type="ECO:0000256" key="1">
    <source>
        <dbReference type="SAM" id="Coils"/>
    </source>
</evidence>
<keyword evidence="4" id="KW-1185">Reference proteome</keyword>
<name>A0ABR4CXE4_9HELO</name>
<organism evidence="3 4">
    <name type="scientific">Oculimacula yallundae</name>
    <dbReference type="NCBI Taxonomy" id="86028"/>
    <lineage>
        <taxon>Eukaryota</taxon>
        <taxon>Fungi</taxon>
        <taxon>Dikarya</taxon>
        <taxon>Ascomycota</taxon>
        <taxon>Pezizomycotina</taxon>
        <taxon>Leotiomycetes</taxon>
        <taxon>Helotiales</taxon>
        <taxon>Ploettnerulaceae</taxon>
        <taxon>Oculimacula</taxon>
    </lineage>
</organism>
<feature type="coiled-coil region" evidence="1">
    <location>
        <begin position="21"/>
        <end position="55"/>
    </location>
</feature>